<gene>
    <name evidence="2" type="primary">yqeC</name>
    <name evidence="2" type="ORF">ENT37_04325</name>
</gene>
<dbReference type="InterPro" id="IPR017587">
    <property type="entry name" value="YqeC"/>
</dbReference>
<dbReference type="InterPro" id="IPR029044">
    <property type="entry name" value="Nucleotide-diphossugar_trans"/>
</dbReference>
<dbReference type="Pfam" id="PF12804">
    <property type="entry name" value="NTP_transf_3"/>
    <property type="match status" value="1"/>
</dbReference>
<dbReference type="Pfam" id="PF19842">
    <property type="entry name" value="YqeC"/>
    <property type="match status" value="1"/>
</dbReference>
<dbReference type="GO" id="GO:0016779">
    <property type="term" value="F:nucleotidyltransferase activity"/>
    <property type="evidence" value="ECO:0007669"/>
    <property type="project" value="UniProtKB-ARBA"/>
</dbReference>
<reference evidence="2" key="1">
    <citation type="journal article" date="2020" name="mSystems">
        <title>Genome- and Community-Level Interaction Insights into Carbon Utilization and Element Cycling Functions of Hydrothermarchaeota in Hydrothermal Sediment.</title>
        <authorList>
            <person name="Zhou Z."/>
            <person name="Liu Y."/>
            <person name="Xu W."/>
            <person name="Pan J."/>
            <person name="Luo Z.H."/>
            <person name="Li M."/>
        </authorList>
    </citation>
    <scope>NUCLEOTIDE SEQUENCE [LARGE SCALE GENOMIC DNA]</scope>
    <source>
        <strain evidence="2">SpSt-573</strain>
    </source>
</reference>
<evidence type="ECO:0000259" key="1">
    <source>
        <dbReference type="Pfam" id="PF12804"/>
    </source>
</evidence>
<name>A0A7C4KI58_9CHLR</name>
<dbReference type="SUPFAM" id="SSF53448">
    <property type="entry name" value="Nucleotide-diphospho-sugar transferases"/>
    <property type="match status" value="1"/>
</dbReference>
<dbReference type="EMBL" id="DSYK01000221">
    <property type="protein sequence ID" value="HGS21077.1"/>
    <property type="molecule type" value="Genomic_DNA"/>
</dbReference>
<dbReference type="PANTHER" id="PTHR43777:SF1">
    <property type="entry name" value="MOLYBDENUM COFACTOR CYTIDYLYLTRANSFERASE"/>
    <property type="match status" value="1"/>
</dbReference>
<dbReference type="Gene3D" id="3.90.550.10">
    <property type="entry name" value="Spore Coat Polysaccharide Biosynthesis Protein SpsA, Chain A"/>
    <property type="match status" value="1"/>
</dbReference>
<comment type="caution">
    <text evidence="2">The sequence shown here is derived from an EMBL/GenBank/DDBJ whole genome shotgun (WGS) entry which is preliminary data.</text>
</comment>
<dbReference type="InterPro" id="IPR025877">
    <property type="entry name" value="MobA-like_NTP_Trfase"/>
</dbReference>
<evidence type="ECO:0000313" key="2">
    <source>
        <dbReference type="EMBL" id="HGS21077.1"/>
    </source>
</evidence>
<sequence>MDLSSLLEALSLREKRCIAFCGAGGKTSAMFRLGRALGGAVILSNTAHLAQAQCSLADRVYFIEQAKDVPGFKRRLPDGLTLITGPVGERERTRGLSGEVFRRVLDLAIQWKAPFLVEADGARGLPLKAPAAWEPPIPAEADAVIVVAGLSGLGQPLTDVWVYRPEDFGRLANLQSGEPIHGAALAQVLLHPEGGQKNIPAGAGKLALLNQRDSFMMGDSELNQLIQGLLGGFDGVVVASLHGAGVDGRPAEIVSLHRPMAGVVLAAGAGERLGKPKPLLLWDGVPLVRRAAETALNAGLDPVMVVCGAYSEEVVMALQGLPVRLVRNDRWKDGQGSSVGAGVRELLKEGRCGGAIFLLADQPFVDREVIQALVHRHATTLEAVIAPRVKGQRTNPVLFDRRTFSDLAILTGAAGGRQVMDRWPPAFLEWEDESLLIDIDTLEDYQKYQPME</sequence>
<feature type="domain" description="MobA-like NTP transferase" evidence="1">
    <location>
        <begin position="262"/>
        <end position="422"/>
    </location>
</feature>
<organism evidence="2">
    <name type="scientific">Anaerolinea thermolimosa</name>
    <dbReference type="NCBI Taxonomy" id="229919"/>
    <lineage>
        <taxon>Bacteria</taxon>
        <taxon>Bacillati</taxon>
        <taxon>Chloroflexota</taxon>
        <taxon>Anaerolineae</taxon>
        <taxon>Anaerolineales</taxon>
        <taxon>Anaerolineaceae</taxon>
        <taxon>Anaerolinea</taxon>
    </lineage>
</organism>
<dbReference type="NCBIfam" id="TIGR03172">
    <property type="entry name" value="selenium cofactor biosynthesis protein YqeC"/>
    <property type="match status" value="1"/>
</dbReference>
<protein>
    <submittedName>
        <fullName evidence="2">Putative selenium-dependent hydroxylase accessory protein YqeC</fullName>
    </submittedName>
</protein>
<dbReference type="PANTHER" id="PTHR43777">
    <property type="entry name" value="MOLYBDENUM COFACTOR CYTIDYLYLTRANSFERASE"/>
    <property type="match status" value="1"/>
</dbReference>
<dbReference type="AlphaFoldDB" id="A0A7C4KI58"/>
<proteinExistence type="predicted"/>
<dbReference type="CDD" id="cd04182">
    <property type="entry name" value="GT_2_like_f"/>
    <property type="match status" value="1"/>
</dbReference>
<accession>A0A7C4KI58</accession>